<evidence type="ECO:0000313" key="5">
    <source>
        <dbReference type="EMBL" id="OLQ15062.1"/>
    </source>
</evidence>
<evidence type="ECO:0000256" key="2">
    <source>
        <dbReference type="ARBA" id="ARBA00023043"/>
    </source>
</evidence>
<dbReference type="PANTHER" id="PTHR24171:SF10">
    <property type="entry name" value="ANKYRIN REPEAT DOMAIN-CONTAINING PROTEIN 29-LIKE"/>
    <property type="match status" value="1"/>
</dbReference>
<feature type="domain" description="Ubiquitin-like" evidence="4">
    <location>
        <begin position="1"/>
        <end position="77"/>
    </location>
</feature>
<sequence length="341" mass="35983">MLRVWSVSGVELTSVSKEECRLVRDVKEHLRTRRGFPVCLQQLLCEGRCLGDDVEPPSDLQVVRLTELHGNQEGIAGQEFVEAARSGNIEAVRFLLEAGVKKDWGDEGGFTALHRAAEKHAEICSLLLEAGAGTEVFNENDETPLILAARGGQTEAVCSLLDAGANIDAQDCLCRTAVMEAASGGHSEIVRLLLDAGADANVGDDRLDTALIKAACGGHAEIVQTLLDSGAKKDAKNGVKATSLICAASYGHAEVVRLLVGAGADIDVRDRDGRTALAHVGHGDLRRHSLAHFALVVAMLGSTFEAFGGSMLEQDEMVLRRLLGSAAASSVWQLGASGIGV</sequence>
<feature type="repeat" description="ANK" evidence="3">
    <location>
        <begin position="239"/>
        <end position="271"/>
    </location>
</feature>
<dbReference type="SUPFAM" id="SSF48403">
    <property type="entry name" value="Ankyrin repeat"/>
    <property type="match status" value="1"/>
</dbReference>
<dbReference type="Gene3D" id="1.25.40.20">
    <property type="entry name" value="Ankyrin repeat-containing domain"/>
    <property type="match status" value="2"/>
</dbReference>
<keyword evidence="6" id="KW-1185">Reference proteome</keyword>
<feature type="repeat" description="ANK" evidence="3">
    <location>
        <begin position="206"/>
        <end position="238"/>
    </location>
</feature>
<keyword evidence="1" id="KW-0677">Repeat</keyword>
<gene>
    <name evidence="5" type="primary">ANKRD17</name>
    <name evidence="5" type="ORF">AK812_SmicGene689</name>
</gene>
<dbReference type="InterPro" id="IPR000626">
    <property type="entry name" value="Ubiquitin-like_dom"/>
</dbReference>
<evidence type="ECO:0000259" key="4">
    <source>
        <dbReference type="PROSITE" id="PS50053"/>
    </source>
</evidence>
<name>A0A1Q9F5Y8_SYMMI</name>
<dbReference type="SMART" id="SM00248">
    <property type="entry name" value="ANK"/>
    <property type="match status" value="6"/>
</dbReference>
<dbReference type="InterPro" id="IPR002110">
    <property type="entry name" value="Ankyrin_rpt"/>
</dbReference>
<dbReference type="Pfam" id="PF13637">
    <property type="entry name" value="Ank_4"/>
    <property type="match status" value="1"/>
</dbReference>
<feature type="repeat" description="ANK" evidence="3">
    <location>
        <begin position="173"/>
        <end position="205"/>
    </location>
</feature>
<protein>
    <submittedName>
        <fullName evidence="5">Ankyrin repeat domain-containing protein 17</fullName>
    </submittedName>
</protein>
<dbReference type="PRINTS" id="PR01415">
    <property type="entry name" value="ANKYRIN"/>
</dbReference>
<dbReference type="Proteomes" id="UP000186817">
    <property type="component" value="Unassembled WGS sequence"/>
</dbReference>
<dbReference type="EMBL" id="LSRX01000007">
    <property type="protein sequence ID" value="OLQ15062.1"/>
    <property type="molecule type" value="Genomic_DNA"/>
</dbReference>
<dbReference type="PROSITE" id="PS50088">
    <property type="entry name" value="ANK_REPEAT"/>
    <property type="match status" value="4"/>
</dbReference>
<reference evidence="5 6" key="1">
    <citation type="submission" date="2016-02" db="EMBL/GenBank/DDBJ databases">
        <title>Genome analysis of coral dinoflagellate symbionts highlights evolutionary adaptations to a symbiotic lifestyle.</title>
        <authorList>
            <person name="Aranda M."/>
            <person name="Li Y."/>
            <person name="Liew Y.J."/>
            <person name="Baumgarten S."/>
            <person name="Simakov O."/>
            <person name="Wilson M."/>
            <person name="Piel J."/>
            <person name="Ashoor H."/>
            <person name="Bougouffa S."/>
            <person name="Bajic V.B."/>
            <person name="Ryu T."/>
            <person name="Ravasi T."/>
            <person name="Bayer T."/>
            <person name="Micklem G."/>
            <person name="Kim H."/>
            <person name="Bhak J."/>
            <person name="Lajeunesse T.C."/>
            <person name="Voolstra C.R."/>
        </authorList>
    </citation>
    <scope>NUCLEOTIDE SEQUENCE [LARGE SCALE GENOMIC DNA]</scope>
    <source>
        <strain evidence="5 6">CCMP2467</strain>
    </source>
</reference>
<dbReference type="PROSITE" id="PS50297">
    <property type="entry name" value="ANK_REP_REGION"/>
    <property type="match status" value="3"/>
</dbReference>
<proteinExistence type="predicted"/>
<dbReference type="PANTHER" id="PTHR24171">
    <property type="entry name" value="ANKYRIN REPEAT DOMAIN-CONTAINING PROTEIN 39-RELATED"/>
    <property type="match status" value="1"/>
</dbReference>
<dbReference type="GO" id="GO:0085020">
    <property type="term" value="P:protein K6-linked ubiquitination"/>
    <property type="evidence" value="ECO:0007669"/>
    <property type="project" value="TreeGrafter"/>
</dbReference>
<evidence type="ECO:0000256" key="1">
    <source>
        <dbReference type="ARBA" id="ARBA00022737"/>
    </source>
</evidence>
<organism evidence="5 6">
    <name type="scientific">Symbiodinium microadriaticum</name>
    <name type="common">Dinoflagellate</name>
    <name type="synonym">Zooxanthella microadriatica</name>
    <dbReference type="NCBI Taxonomy" id="2951"/>
    <lineage>
        <taxon>Eukaryota</taxon>
        <taxon>Sar</taxon>
        <taxon>Alveolata</taxon>
        <taxon>Dinophyceae</taxon>
        <taxon>Suessiales</taxon>
        <taxon>Symbiodiniaceae</taxon>
        <taxon>Symbiodinium</taxon>
    </lineage>
</organism>
<dbReference type="PROSITE" id="PS50053">
    <property type="entry name" value="UBIQUITIN_2"/>
    <property type="match status" value="1"/>
</dbReference>
<accession>A0A1Q9F5Y8</accession>
<dbReference type="GO" id="GO:0004842">
    <property type="term" value="F:ubiquitin-protein transferase activity"/>
    <property type="evidence" value="ECO:0007669"/>
    <property type="project" value="TreeGrafter"/>
</dbReference>
<evidence type="ECO:0000313" key="6">
    <source>
        <dbReference type="Proteomes" id="UP000186817"/>
    </source>
</evidence>
<dbReference type="AlphaFoldDB" id="A0A1Q9F5Y8"/>
<dbReference type="InterPro" id="IPR036770">
    <property type="entry name" value="Ankyrin_rpt-contain_sf"/>
</dbReference>
<evidence type="ECO:0000256" key="3">
    <source>
        <dbReference type="PROSITE-ProRule" id="PRU00023"/>
    </source>
</evidence>
<dbReference type="OrthoDB" id="448960at2759"/>
<dbReference type="Pfam" id="PF12796">
    <property type="entry name" value="Ank_2"/>
    <property type="match status" value="1"/>
</dbReference>
<feature type="repeat" description="ANK" evidence="3">
    <location>
        <begin position="140"/>
        <end position="172"/>
    </location>
</feature>
<comment type="caution">
    <text evidence="5">The sequence shown here is derived from an EMBL/GenBank/DDBJ whole genome shotgun (WGS) entry which is preliminary data.</text>
</comment>
<dbReference type="Pfam" id="PF00023">
    <property type="entry name" value="Ank"/>
    <property type="match status" value="1"/>
</dbReference>
<keyword evidence="2 3" id="KW-0040">ANK repeat</keyword>